<sequence>MTHAGPDPAYGVLVTDNPAAPSGAPADDRPTPATRPSDDTELPGIEAAAVPPGIRVAADWAWRLLLIGAAVYLLSMAVRSVSEIIVPIAIAILLAALLHPVTAWLHRRMPAGGAAGLTVLGTIVLVSALFTLVGSQFSSGFSDLTSQVAAGLERIRDWVRTTFKITDAQFNEYFDTLRDKVSSSGNLGDTATSVGLTATHFVAGLFIALFSLFFFLYEGQRIWSWIVRLFPSATRPRVNSSGFIAWHQLSAFVRATMIVAFVDAVGISVGAAILKVPFAFAIAILVFLLAFIPIVGALLSGAVAVLLALVAHGPGVALIMLAVVIGVQQLESHVLQPFLLGKAVSVHPLAVILAIATGSIVAGIVGALVAVPFAAVLNAVGKHLFSDESRADLDRELTASADDGGAPAQA</sequence>
<feature type="transmembrane region" description="Helical" evidence="9">
    <location>
        <begin position="251"/>
        <end position="273"/>
    </location>
</feature>
<evidence type="ECO:0000256" key="7">
    <source>
        <dbReference type="ARBA" id="ARBA00023136"/>
    </source>
</evidence>
<comment type="caution">
    <text evidence="10">The sequence shown here is derived from an EMBL/GenBank/DDBJ whole genome shotgun (WGS) entry which is preliminary data.</text>
</comment>
<name>A0ABP9J5V3_9MICO</name>
<evidence type="ECO:0000256" key="1">
    <source>
        <dbReference type="ARBA" id="ARBA00004651"/>
    </source>
</evidence>
<feature type="transmembrane region" description="Helical" evidence="9">
    <location>
        <begin position="306"/>
        <end position="327"/>
    </location>
</feature>
<evidence type="ECO:0000313" key="11">
    <source>
        <dbReference type="Proteomes" id="UP001500427"/>
    </source>
</evidence>
<keyword evidence="5 9" id="KW-0812">Transmembrane</keyword>
<comment type="similarity">
    <text evidence="2">Belongs to the autoinducer-2 exporter (AI-2E) (TC 2.A.86) family.</text>
</comment>
<gene>
    <name evidence="10" type="ORF">GCM10023258_11220</name>
</gene>
<evidence type="ECO:0000256" key="9">
    <source>
        <dbReference type="SAM" id="Phobius"/>
    </source>
</evidence>
<evidence type="ECO:0000256" key="3">
    <source>
        <dbReference type="ARBA" id="ARBA00022448"/>
    </source>
</evidence>
<protein>
    <submittedName>
        <fullName evidence="10">AI-2E family transporter</fullName>
    </submittedName>
</protein>
<evidence type="ECO:0000313" key="10">
    <source>
        <dbReference type="EMBL" id="GAA5021654.1"/>
    </source>
</evidence>
<dbReference type="Pfam" id="PF01594">
    <property type="entry name" value="AI-2E_transport"/>
    <property type="match status" value="1"/>
</dbReference>
<comment type="subcellular location">
    <subcellularLocation>
        <location evidence="1">Cell membrane</location>
        <topology evidence="1">Multi-pass membrane protein</topology>
    </subcellularLocation>
</comment>
<evidence type="ECO:0000256" key="6">
    <source>
        <dbReference type="ARBA" id="ARBA00022989"/>
    </source>
</evidence>
<accession>A0ABP9J5V3</accession>
<feature type="transmembrane region" description="Helical" evidence="9">
    <location>
        <begin position="347"/>
        <end position="380"/>
    </location>
</feature>
<feature type="transmembrane region" description="Helical" evidence="9">
    <location>
        <begin position="60"/>
        <end position="78"/>
    </location>
</feature>
<keyword evidence="3" id="KW-0813">Transport</keyword>
<evidence type="ECO:0000256" key="8">
    <source>
        <dbReference type="SAM" id="MobiDB-lite"/>
    </source>
</evidence>
<feature type="transmembrane region" description="Helical" evidence="9">
    <location>
        <begin position="194"/>
        <end position="217"/>
    </location>
</feature>
<evidence type="ECO:0000256" key="4">
    <source>
        <dbReference type="ARBA" id="ARBA00022475"/>
    </source>
</evidence>
<feature type="transmembrane region" description="Helical" evidence="9">
    <location>
        <begin position="279"/>
        <end position="299"/>
    </location>
</feature>
<dbReference type="PANTHER" id="PTHR21716:SF53">
    <property type="entry name" value="PERMEASE PERM-RELATED"/>
    <property type="match status" value="1"/>
</dbReference>
<feature type="region of interest" description="Disordered" evidence="8">
    <location>
        <begin position="1"/>
        <end position="44"/>
    </location>
</feature>
<feature type="transmembrane region" description="Helical" evidence="9">
    <location>
        <begin position="117"/>
        <end position="137"/>
    </location>
</feature>
<feature type="transmembrane region" description="Helical" evidence="9">
    <location>
        <begin position="84"/>
        <end position="105"/>
    </location>
</feature>
<organism evidence="10 11">
    <name type="scientific">Terrabacter aeriphilus</name>
    <dbReference type="NCBI Taxonomy" id="515662"/>
    <lineage>
        <taxon>Bacteria</taxon>
        <taxon>Bacillati</taxon>
        <taxon>Actinomycetota</taxon>
        <taxon>Actinomycetes</taxon>
        <taxon>Micrococcales</taxon>
        <taxon>Intrasporangiaceae</taxon>
        <taxon>Terrabacter</taxon>
    </lineage>
</organism>
<dbReference type="InterPro" id="IPR002549">
    <property type="entry name" value="AI-2E-like"/>
</dbReference>
<proteinExistence type="inferred from homology"/>
<dbReference type="EMBL" id="BAABIW010000009">
    <property type="protein sequence ID" value="GAA5021654.1"/>
    <property type="molecule type" value="Genomic_DNA"/>
</dbReference>
<keyword evidence="7 9" id="KW-0472">Membrane</keyword>
<keyword evidence="6 9" id="KW-1133">Transmembrane helix</keyword>
<keyword evidence="11" id="KW-1185">Reference proteome</keyword>
<keyword evidence="4" id="KW-1003">Cell membrane</keyword>
<evidence type="ECO:0000256" key="2">
    <source>
        <dbReference type="ARBA" id="ARBA00009773"/>
    </source>
</evidence>
<dbReference type="Proteomes" id="UP001500427">
    <property type="component" value="Unassembled WGS sequence"/>
</dbReference>
<dbReference type="PANTHER" id="PTHR21716">
    <property type="entry name" value="TRANSMEMBRANE PROTEIN"/>
    <property type="match status" value="1"/>
</dbReference>
<reference evidence="11" key="1">
    <citation type="journal article" date="2019" name="Int. J. Syst. Evol. Microbiol.">
        <title>The Global Catalogue of Microorganisms (GCM) 10K type strain sequencing project: providing services to taxonomists for standard genome sequencing and annotation.</title>
        <authorList>
            <consortium name="The Broad Institute Genomics Platform"/>
            <consortium name="The Broad Institute Genome Sequencing Center for Infectious Disease"/>
            <person name="Wu L."/>
            <person name="Ma J."/>
        </authorList>
    </citation>
    <scope>NUCLEOTIDE SEQUENCE [LARGE SCALE GENOMIC DNA]</scope>
    <source>
        <strain evidence="11">JCM 17687</strain>
    </source>
</reference>
<evidence type="ECO:0000256" key="5">
    <source>
        <dbReference type="ARBA" id="ARBA00022692"/>
    </source>
</evidence>